<feature type="domain" description="UvrD-like helicase ATP-binding" evidence="7">
    <location>
        <begin position="18"/>
        <end position="355"/>
    </location>
</feature>
<evidence type="ECO:0000256" key="6">
    <source>
        <dbReference type="PROSITE-ProRule" id="PRU00560"/>
    </source>
</evidence>
<keyword evidence="4 6" id="KW-0067">ATP-binding</keyword>
<dbReference type="PROSITE" id="PS51198">
    <property type="entry name" value="UVRD_HELICASE_ATP_BIND"/>
    <property type="match status" value="1"/>
</dbReference>
<sequence length="607" mass="70198">MYFNQDDFDLVEKTILGNKRFNENQREFIELMESKYIIAGPGVGKTTCLAAKIVLLLMKLASSNSKDAVCIITQTNVAVDEINKILRRLGLAQINHPHFVGTVHQFFNTFLAIPYIKKHINPINLRFAEDDDYSSLISTLVHKNSYFGGWSSGPKSAVIRKIQDCNLIYDKKTDKIILENTVNWDRFERHHTHMFNVKWELKRLGFFTFNDTFLFAEAALGYRKNISLLRKRFKYVFIDEFQDTKASSLAILKNIFSNEGNVLQVVGDPNQTLDFYGQMPSVDNKNKFELKICNRFGDEIAKHLPNIINGIQVECFKEKKSFNPLLILYNRNEQLIPYYKKIFTEYLADENFSRSTKKDSILSIRKLAINGYQTDGNHQSVTNYKIKNSESYTGHISKLVNDLIYNKLSNIEEFEIDYRQWVREHPKQTDIKKCLIKGIKRGQLDKDSLKIAINSILIEKDSGAINATNAIFGKISSVLELINNSDVSKINEDDDQTLIFGTIHSAKGETHRSVLLIDSEEADMIHSKMLKSFYCLDNTNYDNEWVERNLLYVAMSRPTHLFAFGMNASYINQDEINIFRDKGWDIKFAFDESEQENSETKVLNMYI</sequence>
<dbReference type="SUPFAM" id="SSF52540">
    <property type="entry name" value="P-loop containing nucleoside triphosphate hydrolases"/>
    <property type="match status" value="1"/>
</dbReference>
<keyword evidence="2 6" id="KW-0378">Hydrolase</keyword>
<evidence type="ECO:0000256" key="3">
    <source>
        <dbReference type="ARBA" id="ARBA00022806"/>
    </source>
</evidence>
<dbReference type="GO" id="GO:0043138">
    <property type="term" value="F:3'-5' DNA helicase activity"/>
    <property type="evidence" value="ECO:0007669"/>
    <property type="project" value="TreeGrafter"/>
</dbReference>
<comment type="caution">
    <text evidence="8">The sequence shown here is derived from an EMBL/GenBank/DDBJ whole genome shotgun (WGS) entry which is preliminary data.</text>
</comment>
<dbReference type="AlphaFoldDB" id="A0A9X2BPN6"/>
<proteinExistence type="predicted"/>
<evidence type="ECO:0000259" key="7">
    <source>
        <dbReference type="PROSITE" id="PS51198"/>
    </source>
</evidence>
<dbReference type="InterPro" id="IPR013986">
    <property type="entry name" value="DExx_box_DNA_helicase_dom_sf"/>
</dbReference>
<dbReference type="GO" id="GO:0000725">
    <property type="term" value="P:recombinational repair"/>
    <property type="evidence" value="ECO:0007669"/>
    <property type="project" value="TreeGrafter"/>
</dbReference>
<feature type="binding site" evidence="6">
    <location>
        <begin position="39"/>
        <end position="46"/>
    </location>
    <ligand>
        <name>ATP</name>
        <dbReference type="ChEBI" id="CHEBI:30616"/>
    </ligand>
</feature>
<dbReference type="InterPro" id="IPR000212">
    <property type="entry name" value="DNA_helicase_UvrD/REP"/>
</dbReference>
<accession>A0A9X2BPN6</accession>
<evidence type="ECO:0000256" key="1">
    <source>
        <dbReference type="ARBA" id="ARBA00022741"/>
    </source>
</evidence>
<organism evidence="8 9">
    <name type="scientific">Paenibacillus mellifer</name>
    <dbReference type="NCBI Taxonomy" id="2937794"/>
    <lineage>
        <taxon>Bacteria</taxon>
        <taxon>Bacillati</taxon>
        <taxon>Bacillota</taxon>
        <taxon>Bacilli</taxon>
        <taxon>Bacillales</taxon>
        <taxon>Paenibacillaceae</taxon>
        <taxon>Paenibacillus</taxon>
    </lineage>
</organism>
<dbReference type="Proteomes" id="UP001139534">
    <property type="component" value="Unassembled WGS sequence"/>
</dbReference>
<dbReference type="RefSeq" id="WP_248551278.1">
    <property type="nucleotide sequence ID" value="NZ_JALPRK010000005.1"/>
</dbReference>
<dbReference type="GO" id="GO:0016787">
    <property type="term" value="F:hydrolase activity"/>
    <property type="evidence" value="ECO:0007669"/>
    <property type="project" value="UniProtKB-UniRule"/>
</dbReference>
<evidence type="ECO:0000313" key="8">
    <source>
        <dbReference type="EMBL" id="MCK8487067.1"/>
    </source>
</evidence>
<keyword evidence="9" id="KW-1185">Reference proteome</keyword>
<dbReference type="Gene3D" id="1.10.10.160">
    <property type="match status" value="1"/>
</dbReference>
<keyword evidence="3 6" id="KW-0347">Helicase</keyword>
<name>A0A9X2BPN6_9BACL</name>
<keyword evidence="1 6" id="KW-0547">Nucleotide-binding</keyword>
<dbReference type="GO" id="GO:0003677">
    <property type="term" value="F:DNA binding"/>
    <property type="evidence" value="ECO:0007669"/>
    <property type="project" value="UniProtKB-KW"/>
</dbReference>
<protein>
    <submittedName>
        <fullName evidence="8">UvrD-helicase domain-containing protein</fullName>
    </submittedName>
</protein>
<dbReference type="PANTHER" id="PTHR11070">
    <property type="entry name" value="UVRD / RECB / PCRA DNA HELICASE FAMILY MEMBER"/>
    <property type="match status" value="1"/>
</dbReference>
<evidence type="ECO:0000256" key="2">
    <source>
        <dbReference type="ARBA" id="ARBA00022801"/>
    </source>
</evidence>
<dbReference type="EMBL" id="JALPRK010000005">
    <property type="protein sequence ID" value="MCK8487067.1"/>
    <property type="molecule type" value="Genomic_DNA"/>
</dbReference>
<dbReference type="Pfam" id="PF00580">
    <property type="entry name" value="UvrD-helicase"/>
    <property type="match status" value="1"/>
</dbReference>
<evidence type="ECO:0000313" key="9">
    <source>
        <dbReference type="Proteomes" id="UP001139534"/>
    </source>
</evidence>
<dbReference type="Gene3D" id="3.40.50.300">
    <property type="entry name" value="P-loop containing nucleotide triphosphate hydrolases"/>
    <property type="match status" value="2"/>
</dbReference>
<keyword evidence="5" id="KW-0238">DNA-binding</keyword>
<evidence type="ECO:0000256" key="5">
    <source>
        <dbReference type="ARBA" id="ARBA00023125"/>
    </source>
</evidence>
<gene>
    <name evidence="8" type="ORF">M0651_07790</name>
</gene>
<dbReference type="InterPro" id="IPR027417">
    <property type="entry name" value="P-loop_NTPase"/>
</dbReference>
<dbReference type="PANTHER" id="PTHR11070:SF2">
    <property type="entry name" value="ATP-DEPENDENT DNA HELICASE SRS2"/>
    <property type="match status" value="1"/>
</dbReference>
<dbReference type="InterPro" id="IPR014016">
    <property type="entry name" value="UvrD-like_ATP-bd"/>
</dbReference>
<dbReference type="GO" id="GO:0005524">
    <property type="term" value="F:ATP binding"/>
    <property type="evidence" value="ECO:0007669"/>
    <property type="project" value="UniProtKB-UniRule"/>
</dbReference>
<evidence type="ECO:0000256" key="4">
    <source>
        <dbReference type="ARBA" id="ARBA00022840"/>
    </source>
</evidence>
<reference evidence="8" key="1">
    <citation type="submission" date="2022-04" db="EMBL/GenBank/DDBJ databases">
        <authorList>
            <person name="Seo M.-J."/>
        </authorList>
    </citation>
    <scope>NUCLEOTIDE SEQUENCE</scope>
    <source>
        <strain evidence="8">MBLB2552</strain>
    </source>
</reference>